<dbReference type="EC" id="1.17.99.6" evidence="4"/>
<keyword evidence="7" id="KW-0819">tRNA processing</keyword>
<sequence length="175" mass="20303">MDRIFLHTCCAGCAQGVINTLTSKFKAKPFLFFYNPNIQPESEYIKRKEAIVGLAEITQLSLETPQYNPEEYLSYINSPEKIIDRCFLCYYLRLSYSIEKAHLGGYLLFSTTLLASPHQNHEKIIEICETLTNNSGIDFIYYDFRKEYYEQLAQLKKSGLYCQKYCGCLYSIEGV</sequence>
<evidence type="ECO:0000256" key="10">
    <source>
        <dbReference type="ARBA" id="ARBA00023002"/>
    </source>
</evidence>
<evidence type="ECO:0000256" key="2">
    <source>
        <dbReference type="ARBA" id="ARBA00004691"/>
    </source>
</evidence>
<evidence type="ECO:0000256" key="5">
    <source>
        <dbReference type="ARBA" id="ARBA00016895"/>
    </source>
</evidence>
<keyword evidence="12" id="KW-0411">Iron-sulfur</keyword>
<comment type="caution">
    <text evidence="17">The sequence shown here is derived from an EMBL/GenBank/DDBJ whole genome shotgun (WGS) entry which is preliminary data.</text>
</comment>
<evidence type="ECO:0000313" key="18">
    <source>
        <dbReference type="Proteomes" id="UP000811545"/>
    </source>
</evidence>
<dbReference type="GO" id="GO:0051539">
    <property type="term" value="F:4 iron, 4 sulfur cluster binding"/>
    <property type="evidence" value="ECO:0007669"/>
    <property type="project" value="UniProtKB-KW"/>
</dbReference>
<name>A0A9E2F5S2_PSYF1</name>
<reference evidence="17 18" key="1">
    <citation type="journal article" date="2021" name="bioRxiv">
        <title>Unique metabolic strategies in Hadean analogues reveal hints for primordial physiology.</title>
        <authorList>
            <person name="Nobu M.K."/>
            <person name="Nakai R."/>
            <person name="Tamazawa S."/>
            <person name="Mori H."/>
            <person name="Toyoda A."/>
            <person name="Ijiri A."/>
            <person name="Suzuki S."/>
            <person name="Kurokawa K."/>
            <person name="Kamagata Y."/>
            <person name="Tamaki H."/>
        </authorList>
    </citation>
    <scope>NUCLEOTIDE SEQUENCE [LARGE SCALE GENOMIC DNA]</scope>
    <source>
        <strain evidence="17">BS525</strain>
    </source>
</reference>
<gene>
    <name evidence="17" type="ORF">DDT42_00490</name>
</gene>
<dbReference type="Proteomes" id="UP000811545">
    <property type="component" value="Unassembled WGS sequence"/>
</dbReference>
<comment type="catalytic activity">
    <reaction evidence="16">
        <text>epoxyqueuosine(34) in tRNA + AH2 = queuosine(34) in tRNA + A + H2O</text>
        <dbReference type="Rhea" id="RHEA:32159"/>
        <dbReference type="Rhea" id="RHEA-COMP:18571"/>
        <dbReference type="Rhea" id="RHEA-COMP:18582"/>
        <dbReference type="ChEBI" id="CHEBI:13193"/>
        <dbReference type="ChEBI" id="CHEBI:15377"/>
        <dbReference type="ChEBI" id="CHEBI:17499"/>
        <dbReference type="ChEBI" id="CHEBI:194431"/>
        <dbReference type="ChEBI" id="CHEBI:194443"/>
        <dbReference type="EC" id="1.17.99.6"/>
    </reaction>
</comment>
<organism evidence="17 18">
    <name type="scientific">Psychracetigena formicireducens</name>
    <dbReference type="NCBI Taxonomy" id="2986056"/>
    <lineage>
        <taxon>Bacteria</taxon>
        <taxon>Bacillati</taxon>
        <taxon>Candidatus Lithacetigenota</taxon>
        <taxon>Candidatus Psychracetigena</taxon>
    </lineage>
</organism>
<comment type="pathway">
    <text evidence="2">tRNA modification; tRNA-queuosine biosynthesis.</text>
</comment>
<evidence type="ECO:0000256" key="12">
    <source>
        <dbReference type="ARBA" id="ARBA00023014"/>
    </source>
</evidence>
<dbReference type="InterPro" id="IPR003828">
    <property type="entry name" value="QueH"/>
</dbReference>
<keyword evidence="14" id="KW-0676">Redox-active center</keyword>
<evidence type="ECO:0000256" key="4">
    <source>
        <dbReference type="ARBA" id="ARBA00012622"/>
    </source>
</evidence>
<evidence type="ECO:0000256" key="9">
    <source>
        <dbReference type="ARBA" id="ARBA00022785"/>
    </source>
</evidence>
<evidence type="ECO:0000256" key="11">
    <source>
        <dbReference type="ARBA" id="ARBA00023004"/>
    </source>
</evidence>
<evidence type="ECO:0000313" key="17">
    <source>
        <dbReference type="EMBL" id="MBT9144645.1"/>
    </source>
</evidence>
<evidence type="ECO:0000256" key="6">
    <source>
        <dbReference type="ARBA" id="ARBA00022485"/>
    </source>
</evidence>
<evidence type="ECO:0000256" key="1">
    <source>
        <dbReference type="ARBA" id="ARBA00002268"/>
    </source>
</evidence>
<comment type="similarity">
    <text evidence="3">Belongs to the QueH family.</text>
</comment>
<evidence type="ECO:0000256" key="14">
    <source>
        <dbReference type="ARBA" id="ARBA00023284"/>
    </source>
</evidence>
<dbReference type="GO" id="GO:0008616">
    <property type="term" value="P:tRNA queuosine(34) biosynthetic process"/>
    <property type="evidence" value="ECO:0007669"/>
    <property type="project" value="UniProtKB-KW"/>
</dbReference>
<evidence type="ECO:0000256" key="15">
    <source>
        <dbReference type="ARBA" id="ARBA00031446"/>
    </source>
</evidence>
<evidence type="ECO:0000256" key="8">
    <source>
        <dbReference type="ARBA" id="ARBA00022723"/>
    </source>
</evidence>
<protein>
    <recommendedName>
        <fullName evidence="5">Epoxyqueuosine reductase QueH</fullName>
        <ecNumber evidence="4">1.17.99.6</ecNumber>
    </recommendedName>
    <alternativeName>
        <fullName evidence="15">Queuosine biosynthesis protein QueH</fullName>
    </alternativeName>
</protein>
<keyword evidence="6" id="KW-0004">4Fe-4S</keyword>
<evidence type="ECO:0000256" key="3">
    <source>
        <dbReference type="ARBA" id="ARBA00008207"/>
    </source>
</evidence>
<dbReference type="PANTHER" id="PTHR36701">
    <property type="entry name" value="EPOXYQUEUOSINE REDUCTASE QUEH"/>
    <property type="match status" value="1"/>
</dbReference>
<dbReference type="PANTHER" id="PTHR36701:SF1">
    <property type="entry name" value="EPOXYQUEUOSINE REDUCTASE QUEH"/>
    <property type="match status" value="1"/>
</dbReference>
<proteinExistence type="inferred from homology"/>
<dbReference type="GO" id="GO:0052693">
    <property type="term" value="F:epoxyqueuosine reductase activity"/>
    <property type="evidence" value="ECO:0007669"/>
    <property type="project" value="UniProtKB-EC"/>
</dbReference>
<keyword evidence="9" id="KW-0671">Queuosine biosynthesis</keyword>
<dbReference type="EMBL" id="QLTW01000015">
    <property type="protein sequence ID" value="MBT9144645.1"/>
    <property type="molecule type" value="Genomic_DNA"/>
</dbReference>
<dbReference type="Pfam" id="PF02677">
    <property type="entry name" value="QueH"/>
    <property type="match status" value="1"/>
</dbReference>
<comment type="function">
    <text evidence="1">Catalyzes the conversion of epoxyqueuosine (oQ) to queuosine (Q), which is a hypermodified base found in the wobble positions of tRNA(Asp), tRNA(Asn), tRNA(His) and tRNA(Tyr).</text>
</comment>
<evidence type="ECO:0000256" key="13">
    <source>
        <dbReference type="ARBA" id="ARBA00023157"/>
    </source>
</evidence>
<accession>A0A9E2F5S2</accession>
<dbReference type="AlphaFoldDB" id="A0A9E2F5S2"/>
<keyword evidence="8" id="KW-0479">Metal-binding</keyword>
<keyword evidence="11" id="KW-0408">Iron</keyword>
<dbReference type="GO" id="GO:0046872">
    <property type="term" value="F:metal ion binding"/>
    <property type="evidence" value="ECO:0007669"/>
    <property type="project" value="UniProtKB-KW"/>
</dbReference>
<keyword evidence="10" id="KW-0560">Oxidoreductase</keyword>
<evidence type="ECO:0000256" key="16">
    <source>
        <dbReference type="ARBA" id="ARBA00047415"/>
    </source>
</evidence>
<keyword evidence="13" id="KW-1015">Disulfide bond</keyword>
<evidence type="ECO:0000256" key="7">
    <source>
        <dbReference type="ARBA" id="ARBA00022694"/>
    </source>
</evidence>